<organism evidence="2">
    <name type="scientific">Sesamum radiatum</name>
    <name type="common">Black benniseed</name>
    <dbReference type="NCBI Taxonomy" id="300843"/>
    <lineage>
        <taxon>Eukaryota</taxon>
        <taxon>Viridiplantae</taxon>
        <taxon>Streptophyta</taxon>
        <taxon>Embryophyta</taxon>
        <taxon>Tracheophyta</taxon>
        <taxon>Spermatophyta</taxon>
        <taxon>Magnoliopsida</taxon>
        <taxon>eudicotyledons</taxon>
        <taxon>Gunneridae</taxon>
        <taxon>Pentapetalae</taxon>
        <taxon>asterids</taxon>
        <taxon>lamiids</taxon>
        <taxon>Lamiales</taxon>
        <taxon>Pedaliaceae</taxon>
        <taxon>Sesamum</taxon>
    </lineage>
</organism>
<dbReference type="EMBL" id="JACGWJ010000027">
    <property type="protein sequence ID" value="KAL0309401.1"/>
    <property type="molecule type" value="Genomic_DNA"/>
</dbReference>
<reference evidence="2" key="2">
    <citation type="journal article" date="2024" name="Plant">
        <title>Genomic evolution and insights into agronomic trait innovations of Sesamum species.</title>
        <authorList>
            <person name="Miao H."/>
            <person name="Wang L."/>
            <person name="Qu L."/>
            <person name="Liu H."/>
            <person name="Sun Y."/>
            <person name="Le M."/>
            <person name="Wang Q."/>
            <person name="Wei S."/>
            <person name="Zheng Y."/>
            <person name="Lin W."/>
            <person name="Duan Y."/>
            <person name="Cao H."/>
            <person name="Xiong S."/>
            <person name="Wang X."/>
            <person name="Wei L."/>
            <person name="Li C."/>
            <person name="Ma Q."/>
            <person name="Ju M."/>
            <person name="Zhao R."/>
            <person name="Li G."/>
            <person name="Mu C."/>
            <person name="Tian Q."/>
            <person name="Mei H."/>
            <person name="Zhang T."/>
            <person name="Gao T."/>
            <person name="Zhang H."/>
        </authorList>
    </citation>
    <scope>NUCLEOTIDE SEQUENCE</scope>
    <source>
        <strain evidence="2">G02</strain>
    </source>
</reference>
<feature type="region of interest" description="Disordered" evidence="1">
    <location>
        <begin position="50"/>
        <end position="76"/>
    </location>
</feature>
<feature type="compositionally biased region" description="Polar residues" evidence="1">
    <location>
        <begin position="50"/>
        <end position="61"/>
    </location>
</feature>
<dbReference type="AlphaFoldDB" id="A0AAW2KUJ1"/>
<reference evidence="2" key="1">
    <citation type="submission" date="2020-06" db="EMBL/GenBank/DDBJ databases">
        <authorList>
            <person name="Li T."/>
            <person name="Hu X."/>
            <person name="Zhang T."/>
            <person name="Song X."/>
            <person name="Zhang H."/>
            <person name="Dai N."/>
            <person name="Sheng W."/>
            <person name="Hou X."/>
            <person name="Wei L."/>
        </authorList>
    </citation>
    <scope>NUCLEOTIDE SEQUENCE</scope>
    <source>
        <strain evidence="2">G02</strain>
        <tissue evidence="2">Leaf</tissue>
    </source>
</reference>
<evidence type="ECO:0000256" key="1">
    <source>
        <dbReference type="SAM" id="MobiDB-lite"/>
    </source>
</evidence>
<name>A0AAW2KUJ1_SESRA</name>
<gene>
    <name evidence="2" type="ORF">Sradi_5882400</name>
</gene>
<dbReference type="PANTHER" id="PTHR33240:SF15">
    <property type="entry name" value="GAG-PRO-LIKE PROTEIN"/>
    <property type="match status" value="1"/>
</dbReference>
<dbReference type="PANTHER" id="PTHR33240">
    <property type="entry name" value="OS08G0508500 PROTEIN"/>
    <property type="match status" value="1"/>
</dbReference>
<proteinExistence type="predicted"/>
<comment type="caution">
    <text evidence="2">The sequence shown here is derived from an EMBL/GenBank/DDBJ whole genome shotgun (WGS) entry which is preliminary data.</text>
</comment>
<evidence type="ECO:0008006" key="3">
    <source>
        <dbReference type="Google" id="ProtNLM"/>
    </source>
</evidence>
<evidence type="ECO:0000313" key="2">
    <source>
        <dbReference type="EMBL" id="KAL0309401.1"/>
    </source>
</evidence>
<protein>
    <recommendedName>
        <fullName evidence="3">Reverse transcriptase domain-containing protein</fullName>
    </recommendedName>
</protein>
<sequence>MRENPKRVKSDKYCLFHKDHGHSTEDCLHLKYEIEKLIQREYLKVYINCNNRPQEGSSRPSQEAREMGAKKKKPNQDNLPTVEVIGVISGGPAGGDSARARKVALRAARNISRDPFEPEVMINEESQEKQDIVFGSQDLERDIVANNDEVVISTTIANFWVKKVLVDSGSSADTIFYKAFSQMGINNAELTRKNTPLTSFSGNIVELMGEVMLPMSLGSYPSEQQRW</sequence>
<accession>A0AAW2KUJ1</accession>